<keyword evidence="2" id="KW-0032">Aminotransferase</keyword>
<proteinExistence type="predicted"/>
<dbReference type="Proteomes" id="UP000645555">
    <property type="component" value="Unassembled WGS sequence"/>
</dbReference>
<dbReference type="SUPFAM" id="SSF52317">
    <property type="entry name" value="Class I glutamine amidotransferase-like"/>
    <property type="match status" value="1"/>
</dbReference>
<gene>
    <name evidence="2" type="ORF">GCM10010515_24810</name>
</gene>
<dbReference type="PANTHER" id="PTHR42695">
    <property type="entry name" value="GLUTAMINE AMIDOTRANSFERASE YLR126C-RELATED"/>
    <property type="match status" value="1"/>
</dbReference>
<reference evidence="2" key="1">
    <citation type="journal article" date="2014" name="Int. J. Syst. Evol. Microbiol.">
        <title>Complete genome sequence of Corynebacterium casei LMG S-19264T (=DSM 44701T), isolated from a smear-ripened cheese.</title>
        <authorList>
            <consortium name="US DOE Joint Genome Institute (JGI-PGF)"/>
            <person name="Walter F."/>
            <person name="Albersmeier A."/>
            <person name="Kalinowski J."/>
            <person name="Ruckert C."/>
        </authorList>
    </citation>
    <scope>NUCLEOTIDE SEQUENCE</scope>
    <source>
        <strain evidence="2">JCM 4956</strain>
    </source>
</reference>
<name>A0A918KBU2_9ACTN</name>
<accession>A0A918KBU2</accession>
<reference evidence="2" key="2">
    <citation type="submission" date="2020-09" db="EMBL/GenBank/DDBJ databases">
        <authorList>
            <person name="Sun Q."/>
            <person name="Ohkuma M."/>
        </authorList>
    </citation>
    <scope>NUCLEOTIDE SEQUENCE</scope>
    <source>
        <strain evidence="2">JCM 4956</strain>
    </source>
</reference>
<dbReference type="InterPro" id="IPR029062">
    <property type="entry name" value="Class_I_gatase-like"/>
</dbReference>
<evidence type="ECO:0000313" key="3">
    <source>
        <dbReference type="Proteomes" id="UP000645555"/>
    </source>
</evidence>
<dbReference type="GO" id="GO:0008483">
    <property type="term" value="F:transaminase activity"/>
    <property type="evidence" value="ECO:0007669"/>
    <property type="project" value="UniProtKB-KW"/>
</dbReference>
<dbReference type="AlphaFoldDB" id="A0A918KBU2"/>
<dbReference type="PANTHER" id="PTHR42695:SF5">
    <property type="entry name" value="GLUTAMINE AMIDOTRANSFERASE YLR126C-RELATED"/>
    <property type="match status" value="1"/>
</dbReference>
<feature type="domain" description="Glutamine amidotransferase" evidence="1">
    <location>
        <begin position="51"/>
        <end position="190"/>
    </location>
</feature>
<dbReference type="EMBL" id="BMWD01000007">
    <property type="protein sequence ID" value="GGX56445.1"/>
    <property type="molecule type" value="Genomic_DNA"/>
</dbReference>
<dbReference type="RefSeq" id="WP_190035489.1">
    <property type="nucleotide sequence ID" value="NZ_BMWD01000007.1"/>
</dbReference>
<dbReference type="Gene3D" id="3.40.50.880">
    <property type="match status" value="1"/>
</dbReference>
<dbReference type="Pfam" id="PF00117">
    <property type="entry name" value="GATase"/>
    <property type="match status" value="1"/>
</dbReference>
<comment type="caution">
    <text evidence="2">The sequence shown here is derived from an EMBL/GenBank/DDBJ whole genome shotgun (WGS) entry which is preliminary data.</text>
</comment>
<keyword evidence="2" id="KW-0808">Transferase</keyword>
<evidence type="ECO:0000313" key="2">
    <source>
        <dbReference type="EMBL" id="GGX56445.1"/>
    </source>
</evidence>
<dbReference type="InterPro" id="IPR044992">
    <property type="entry name" value="ChyE-like"/>
</dbReference>
<organism evidence="2 3">
    <name type="scientific">Streptomyces fructofermentans</name>
    <dbReference type="NCBI Taxonomy" id="152141"/>
    <lineage>
        <taxon>Bacteria</taxon>
        <taxon>Bacillati</taxon>
        <taxon>Actinomycetota</taxon>
        <taxon>Actinomycetes</taxon>
        <taxon>Kitasatosporales</taxon>
        <taxon>Streptomycetaceae</taxon>
        <taxon>Streptomyces</taxon>
    </lineage>
</organism>
<keyword evidence="3" id="KW-1185">Reference proteome</keyword>
<dbReference type="PROSITE" id="PS51273">
    <property type="entry name" value="GATASE_TYPE_1"/>
    <property type="match status" value="1"/>
</dbReference>
<protein>
    <submittedName>
        <fullName evidence="2">Aminotransferase</fullName>
    </submittedName>
</protein>
<sequence>MTAGTRTRTRHRVLAVRNAARSGPGRLPAWLGAEGIDVLEVAGADAPDRADGFAGVLLLGGGLLPDDDTSAPWLPSQRALALRAVEDAVPLLGICLGAQVLALAAGGSVRGAHGEPERGSCTVDLRAEAATDPLFRDLPSRFPVIQNHRDQITALPPGAVHLAGSDACPVQAFRLGARAWGVQFHPEAGAERLSRWDEAALADEGVDLAGLRARAEAVEPESARAARRLVAGFAAVVRERAASRAVPAVRP</sequence>
<dbReference type="GO" id="GO:0005829">
    <property type="term" value="C:cytosol"/>
    <property type="evidence" value="ECO:0007669"/>
    <property type="project" value="TreeGrafter"/>
</dbReference>
<evidence type="ECO:0000259" key="1">
    <source>
        <dbReference type="Pfam" id="PF00117"/>
    </source>
</evidence>
<dbReference type="CDD" id="cd01741">
    <property type="entry name" value="GATase1_1"/>
    <property type="match status" value="1"/>
</dbReference>
<dbReference type="InterPro" id="IPR017926">
    <property type="entry name" value="GATASE"/>
</dbReference>